<gene>
    <name evidence="1" type="ORF">CB5_LOCUS20361</name>
</gene>
<sequence length="186" mass="22555">MVTYFSCILRPHRFEIEIRGLEIWVYFRAFYETRIYFWFQKTDRLGRLKEVQTTKHLSRLKEFDQINIDLCYNSMDQIESAKKNRLKRKLILKQKRHQSNVKRRHQDSEIIQNHRILEIESTSYDVDEQVTNTLTEIPLTRVEDLKRCLSQSRHCQLIHASPTTYPDTYTPWLVAKPTWCLEYTVL</sequence>
<dbReference type="AlphaFoldDB" id="A0A6V7Q2B6"/>
<name>A0A6V7Q2B6_ANACO</name>
<proteinExistence type="predicted"/>
<organism evidence="1">
    <name type="scientific">Ananas comosus var. bracteatus</name>
    <name type="common">red pineapple</name>
    <dbReference type="NCBI Taxonomy" id="296719"/>
    <lineage>
        <taxon>Eukaryota</taxon>
        <taxon>Viridiplantae</taxon>
        <taxon>Streptophyta</taxon>
        <taxon>Embryophyta</taxon>
        <taxon>Tracheophyta</taxon>
        <taxon>Spermatophyta</taxon>
        <taxon>Magnoliopsida</taxon>
        <taxon>Liliopsida</taxon>
        <taxon>Poales</taxon>
        <taxon>Bromeliaceae</taxon>
        <taxon>Bromelioideae</taxon>
        <taxon>Ananas</taxon>
    </lineage>
</organism>
<accession>A0A6V7Q2B6</accession>
<protein>
    <submittedName>
        <fullName evidence="1">Uncharacterized protein</fullName>
    </submittedName>
</protein>
<dbReference type="EMBL" id="LR862131">
    <property type="protein sequence ID" value="CAD1837150.1"/>
    <property type="molecule type" value="Genomic_DNA"/>
</dbReference>
<evidence type="ECO:0000313" key="1">
    <source>
        <dbReference type="EMBL" id="CAD1837150.1"/>
    </source>
</evidence>
<reference evidence="1" key="1">
    <citation type="submission" date="2020-07" db="EMBL/GenBank/DDBJ databases">
        <authorList>
            <person name="Lin J."/>
        </authorList>
    </citation>
    <scope>NUCLEOTIDE SEQUENCE</scope>
</reference>